<dbReference type="EC" id="2.7.13.3" evidence="2"/>
<dbReference type="PANTHER" id="PTHR41523">
    <property type="entry name" value="TWO-COMPONENT SYSTEM SENSOR PROTEIN"/>
    <property type="match status" value="1"/>
</dbReference>
<dbReference type="Pfam" id="PF07536">
    <property type="entry name" value="HWE_HK"/>
    <property type="match status" value="1"/>
</dbReference>
<gene>
    <name evidence="10" type="ORF">QO002_003513</name>
</gene>
<evidence type="ECO:0000256" key="5">
    <source>
        <dbReference type="ARBA" id="ARBA00022741"/>
    </source>
</evidence>
<evidence type="ECO:0000256" key="4">
    <source>
        <dbReference type="ARBA" id="ARBA00022679"/>
    </source>
</evidence>
<keyword evidence="5" id="KW-0547">Nucleotide-binding</keyword>
<evidence type="ECO:0000256" key="1">
    <source>
        <dbReference type="ARBA" id="ARBA00000085"/>
    </source>
</evidence>
<sequence length="356" mass="39054">MAVTAPASKSDAYDEGRPEVAIDGKTRPPDASDLIRAHLTKLVLEKTGVGYLFQSPDLELLHVGPLPQGLSTSGGNDPDAEMFGEEHGKRLIEAKRLALNGSGGQSLELDITNPSGQRIYRIDIERIESHQGGVLSVITDISESHRRERVLRTLLRELSHRSKNLLAIIQGVATQTARQALSLDCFLVTFRGRIQSLASSQDLVTDSSWRGVFLFTLVEKQLQGYWPDPEMPAAITGIDAYLSPNAALHIGLALHELVVNSASHGALAVGVTSLTINCFETIHEGGKAVEINWIEHLPPSIVTEEVDERPFGRTVLERVVPSAVDGKAYYLTSPDQIEYRLIVPAREYEIITRLEE</sequence>
<feature type="domain" description="Signal transduction histidine kinase HWE region" evidence="9">
    <location>
        <begin position="157"/>
        <end position="239"/>
    </location>
</feature>
<keyword evidence="4" id="KW-0808">Transferase</keyword>
<comment type="catalytic activity">
    <reaction evidence="1">
        <text>ATP + protein L-histidine = ADP + protein N-phospho-L-histidine.</text>
        <dbReference type="EC" id="2.7.13.3"/>
    </reaction>
</comment>
<feature type="compositionally biased region" description="Basic and acidic residues" evidence="8">
    <location>
        <begin position="11"/>
        <end position="31"/>
    </location>
</feature>
<dbReference type="InterPro" id="IPR011102">
    <property type="entry name" value="Sig_transdc_His_kinase_HWE"/>
</dbReference>
<evidence type="ECO:0000256" key="8">
    <source>
        <dbReference type="SAM" id="MobiDB-lite"/>
    </source>
</evidence>
<protein>
    <recommendedName>
        <fullName evidence="2">histidine kinase</fullName>
        <ecNumber evidence="2">2.7.13.3</ecNumber>
    </recommendedName>
</protein>
<evidence type="ECO:0000313" key="10">
    <source>
        <dbReference type="EMBL" id="MDQ0321375.1"/>
    </source>
</evidence>
<reference evidence="10 11" key="1">
    <citation type="submission" date="2023-07" db="EMBL/GenBank/DDBJ databases">
        <title>Genomic Encyclopedia of Type Strains, Phase IV (KMG-IV): sequencing the most valuable type-strain genomes for metagenomic binning, comparative biology and taxonomic classification.</title>
        <authorList>
            <person name="Goeker M."/>
        </authorList>
    </citation>
    <scope>NUCLEOTIDE SEQUENCE [LARGE SCALE GENOMIC DNA]</scope>
    <source>
        <strain evidence="10 11">DSM 1112</strain>
    </source>
</reference>
<dbReference type="EMBL" id="JAUSVF010000001">
    <property type="protein sequence ID" value="MDQ0321375.1"/>
    <property type="molecule type" value="Genomic_DNA"/>
</dbReference>
<evidence type="ECO:0000256" key="6">
    <source>
        <dbReference type="ARBA" id="ARBA00022777"/>
    </source>
</evidence>
<accession>A0ABU0BSZ6</accession>
<dbReference type="SMART" id="SM00911">
    <property type="entry name" value="HWE_HK"/>
    <property type="match status" value="1"/>
</dbReference>
<dbReference type="RefSeq" id="WP_307231929.1">
    <property type="nucleotide sequence ID" value="NZ_JAUSVF010000001.1"/>
</dbReference>
<evidence type="ECO:0000256" key="2">
    <source>
        <dbReference type="ARBA" id="ARBA00012438"/>
    </source>
</evidence>
<dbReference type="GO" id="GO:0016301">
    <property type="term" value="F:kinase activity"/>
    <property type="evidence" value="ECO:0007669"/>
    <property type="project" value="UniProtKB-KW"/>
</dbReference>
<keyword evidence="7" id="KW-0067">ATP-binding</keyword>
<dbReference type="Proteomes" id="UP001230207">
    <property type="component" value="Unassembled WGS sequence"/>
</dbReference>
<dbReference type="PANTHER" id="PTHR41523:SF8">
    <property type="entry name" value="ETHYLENE RESPONSE SENSOR PROTEIN"/>
    <property type="match status" value="1"/>
</dbReference>
<evidence type="ECO:0000256" key="7">
    <source>
        <dbReference type="ARBA" id="ARBA00022840"/>
    </source>
</evidence>
<feature type="region of interest" description="Disordered" evidence="8">
    <location>
        <begin position="1"/>
        <end position="31"/>
    </location>
</feature>
<proteinExistence type="predicted"/>
<keyword evidence="11" id="KW-1185">Reference proteome</keyword>
<comment type="caution">
    <text evidence="10">The sequence shown here is derived from an EMBL/GenBank/DDBJ whole genome shotgun (WGS) entry which is preliminary data.</text>
</comment>
<name>A0ABU0BSZ6_9HYPH</name>
<evidence type="ECO:0000256" key="3">
    <source>
        <dbReference type="ARBA" id="ARBA00022553"/>
    </source>
</evidence>
<organism evidence="10 11">
    <name type="scientific">Pararhizobium capsulatum DSM 1112</name>
    <dbReference type="NCBI Taxonomy" id="1121113"/>
    <lineage>
        <taxon>Bacteria</taxon>
        <taxon>Pseudomonadati</taxon>
        <taxon>Pseudomonadota</taxon>
        <taxon>Alphaproteobacteria</taxon>
        <taxon>Hyphomicrobiales</taxon>
        <taxon>Rhizobiaceae</taxon>
        <taxon>Rhizobium/Agrobacterium group</taxon>
        <taxon>Pararhizobium</taxon>
    </lineage>
</organism>
<evidence type="ECO:0000313" key="11">
    <source>
        <dbReference type="Proteomes" id="UP001230207"/>
    </source>
</evidence>
<keyword evidence="6 10" id="KW-0418">Kinase</keyword>
<keyword evidence="3" id="KW-0597">Phosphoprotein</keyword>
<evidence type="ECO:0000259" key="9">
    <source>
        <dbReference type="SMART" id="SM00911"/>
    </source>
</evidence>